<comment type="similarity">
    <text evidence="1 6">Belongs to the universal ribosomal protein uS8 family.</text>
</comment>
<evidence type="ECO:0000256" key="1">
    <source>
        <dbReference type="ARBA" id="ARBA00006471"/>
    </source>
</evidence>
<gene>
    <name evidence="6 7" type="primary">rpsH</name>
    <name evidence="7" type="ORF">GCM10009118_29950</name>
</gene>
<keyword evidence="2 6" id="KW-0689">Ribosomal protein</keyword>
<keyword evidence="6" id="KW-0699">rRNA-binding</keyword>
<comment type="function">
    <text evidence="6">One of the primary rRNA binding proteins, it binds directly to 16S rRNA central domain where it helps coordinate assembly of the platform of the 30S subunit.</text>
</comment>
<dbReference type="Gene3D" id="3.30.1370.30">
    <property type="match status" value="1"/>
</dbReference>
<dbReference type="Proteomes" id="UP001501126">
    <property type="component" value="Unassembled WGS sequence"/>
</dbReference>
<comment type="subunit">
    <text evidence="5 6">Part of the 30S ribosomal subunit. Contacts proteins S5 and S12.</text>
</comment>
<dbReference type="EMBL" id="BAAAFH010000022">
    <property type="protein sequence ID" value="GAA0876585.1"/>
    <property type="molecule type" value="Genomic_DNA"/>
</dbReference>
<comment type="caution">
    <text evidence="7">The sequence shown here is derived from an EMBL/GenBank/DDBJ whole genome shotgun (WGS) entry which is preliminary data.</text>
</comment>
<dbReference type="HAMAP" id="MF_01302_B">
    <property type="entry name" value="Ribosomal_uS8_B"/>
    <property type="match status" value="1"/>
</dbReference>
<keyword evidence="3 6" id="KW-0687">Ribonucleoprotein</keyword>
<dbReference type="PANTHER" id="PTHR11758">
    <property type="entry name" value="40S RIBOSOMAL PROTEIN S15A"/>
    <property type="match status" value="1"/>
</dbReference>
<dbReference type="RefSeq" id="WP_343789730.1">
    <property type="nucleotide sequence ID" value="NZ_BAAAFH010000022.1"/>
</dbReference>
<sequence>MYTDPIADYLTRIRNAVRANHKVVEIPGSNMKREMTKILFDKGYIDNFRFEEDGKQGVIKIALRYNPVTKKNAITRLDRVSKPGLRKYCDASSLPRVLNGLGIAMISTSKGLITDKEARKENVGGEVVCYVY</sequence>
<evidence type="ECO:0000256" key="4">
    <source>
        <dbReference type="ARBA" id="ARBA00035258"/>
    </source>
</evidence>
<evidence type="ECO:0000256" key="6">
    <source>
        <dbReference type="HAMAP-Rule" id="MF_01302"/>
    </source>
</evidence>
<dbReference type="NCBIfam" id="NF001109">
    <property type="entry name" value="PRK00136.1"/>
    <property type="match status" value="1"/>
</dbReference>
<dbReference type="SUPFAM" id="SSF56047">
    <property type="entry name" value="Ribosomal protein S8"/>
    <property type="match status" value="1"/>
</dbReference>
<accession>A0ABP3Y751</accession>
<evidence type="ECO:0000256" key="3">
    <source>
        <dbReference type="ARBA" id="ARBA00023274"/>
    </source>
</evidence>
<dbReference type="Pfam" id="PF00410">
    <property type="entry name" value="Ribosomal_S8"/>
    <property type="match status" value="1"/>
</dbReference>
<dbReference type="Gene3D" id="3.30.1490.10">
    <property type="match status" value="1"/>
</dbReference>
<evidence type="ECO:0000256" key="5">
    <source>
        <dbReference type="ARBA" id="ARBA00046740"/>
    </source>
</evidence>
<dbReference type="InterPro" id="IPR000630">
    <property type="entry name" value="Ribosomal_uS8"/>
</dbReference>
<reference evidence="8" key="1">
    <citation type="journal article" date="2019" name="Int. J. Syst. Evol. Microbiol.">
        <title>The Global Catalogue of Microorganisms (GCM) 10K type strain sequencing project: providing services to taxonomists for standard genome sequencing and annotation.</title>
        <authorList>
            <consortium name="The Broad Institute Genomics Platform"/>
            <consortium name="The Broad Institute Genome Sequencing Center for Infectious Disease"/>
            <person name="Wu L."/>
            <person name="Ma J."/>
        </authorList>
    </citation>
    <scope>NUCLEOTIDE SEQUENCE [LARGE SCALE GENOMIC DNA]</scope>
    <source>
        <strain evidence="8">JCM 16083</strain>
    </source>
</reference>
<protein>
    <recommendedName>
        <fullName evidence="4 6">Small ribosomal subunit protein uS8</fullName>
    </recommendedName>
</protein>
<name>A0ABP3Y751_9FLAO</name>
<dbReference type="InterPro" id="IPR035987">
    <property type="entry name" value="Ribosomal_uS8_sf"/>
</dbReference>
<evidence type="ECO:0000256" key="2">
    <source>
        <dbReference type="ARBA" id="ARBA00022980"/>
    </source>
</evidence>
<keyword evidence="8" id="KW-1185">Reference proteome</keyword>
<evidence type="ECO:0000313" key="8">
    <source>
        <dbReference type="Proteomes" id="UP001501126"/>
    </source>
</evidence>
<evidence type="ECO:0000313" key="7">
    <source>
        <dbReference type="EMBL" id="GAA0876585.1"/>
    </source>
</evidence>
<dbReference type="GO" id="GO:0005840">
    <property type="term" value="C:ribosome"/>
    <property type="evidence" value="ECO:0007669"/>
    <property type="project" value="UniProtKB-KW"/>
</dbReference>
<keyword evidence="6" id="KW-0694">RNA-binding</keyword>
<proteinExistence type="inferred from homology"/>
<organism evidence="7 8">
    <name type="scientific">Wandonia haliotis</name>
    <dbReference type="NCBI Taxonomy" id="574963"/>
    <lineage>
        <taxon>Bacteria</taxon>
        <taxon>Pseudomonadati</taxon>
        <taxon>Bacteroidota</taxon>
        <taxon>Flavobacteriia</taxon>
        <taxon>Flavobacteriales</taxon>
        <taxon>Crocinitomicaceae</taxon>
        <taxon>Wandonia</taxon>
    </lineage>
</organism>